<proteinExistence type="inferred from homology"/>
<evidence type="ECO:0000256" key="5">
    <source>
        <dbReference type="ARBA" id="ARBA00023002"/>
    </source>
</evidence>
<dbReference type="GO" id="GO:0035515">
    <property type="term" value="F:oxidative RNA demethylase activity"/>
    <property type="evidence" value="ECO:0007669"/>
    <property type="project" value="TreeGrafter"/>
</dbReference>
<dbReference type="InterPro" id="IPR037151">
    <property type="entry name" value="AlkB-like_sf"/>
</dbReference>
<feature type="binding site" evidence="14">
    <location>
        <begin position="207"/>
        <end position="213"/>
    </location>
    <ligand>
        <name>2-oxoglutarate</name>
        <dbReference type="ChEBI" id="CHEBI:16810"/>
    </ligand>
</feature>
<dbReference type="Gene3D" id="2.60.120.590">
    <property type="entry name" value="Alpha-ketoglutarate-dependent dioxygenase AlkB-like"/>
    <property type="match status" value="1"/>
</dbReference>
<organism evidence="17">
    <name type="scientific">Marinobacter nauticus</name>
    <name type="common">Marinobacter hydrocarbonoclasticus</name>
    <name type="synonym">Marinobacter aquaeolei</name>
    <dbReference type="NCBI Taxonomy" id="2743"/>
    <lineage>
        <taxon>Bacteria</taxon>
        <taxon>Pseudomonadati</taxon>
        <taxon>Pseudomonadota</taxon>
        <taxon>Gammaproteobacteria</taxon>
        <taxon>Pseudomonadales</taxon>
        <taxon>Marinobacteraceae</taxon>
        <taxon>Marinobacter</taxon>
    </lineage>
</organism>
<dbReference type="GO" id="GO:0035513">
    <property type="term" value="P:oxidative RNA demethylation"/>
    <property type="evidence" value="ECO:0007669"/>
    <property type="project" value="TreeGrafter"/>
</dbReference>
<dbReference type="InterPro" id="IPR004574">
    <property type="entry name" value="Alkb"/>
</dbReference>
<evidence type="ECO:0000256" key="12">
    <source>
        <dbReference type="ARBA" id="ARBA00080712"/>
    </source>
</evidence>
<evidence type="ECO:0000256" key="4">
    <source>
        <dbReference type="ARBA" id="ARBA00022964"/>
    </source>
</evidence>
<dbReference type="GO" id="GO:0035516">
    <property type="term" value="F:broad specificity oxidative DNA demethylase activity"/>
    <property type="evidence" value="ECO:0007669"/>
    <property type="project" value="UniProtKB-EC"/>
</dbReference>
<dbReference type="GO" id="GO:0005737">
    <property type="term" value="C:cytoplasm"/>
    <property type="evidence" value="ECO:0007669"/>
    <property type="project" value="TreeGrafter"/>
</dbReference>
<feature type="binding site" evidence="14">
    <location>
        <begin position="123"/>
        <end position="125"/>
    </location>
    <ligand>
        <name>2-oxoglutarate</name>
        <dbReference type="ChEBI" id="CHEBI:16810"/>
    </ligand>
</feature>
<dbReference type="GO" id="GO:0008198">
    <property type="term" value="F:ferrous iron binding"/>
    <property type="evidence" value="ECO:0007669"/>
    <property type="project" value="TreeGrafter"/>
</dbReference>
<dbReference type="EMBL" id="AP019537">
    <property type="protein sequence ID" value="BBJ03318.1"/>
    <property type="molecule type" value="Genomic_DNA"/>
</dbReference>
<evidence type="ECO:0000256" key="2">
    <source>
        <dbReference type="ARBA" id="ARBA00022723"/>
    </source>
</evidence>
<evidence type="ECO:0000256" key="11">
    <source>
        <dbReference type="ARBA" id="ARBA00072243"/>
    </source>
</evidence>
<dbReference type="PANTHER" id="PTHR16557:SF2">
    <property type="entry name" value="NUCLEIC ACID DIOXYGENASE ALKBH1"/>
    <property type="match status" value="1"/>
</dbReference>
<feature type="binding site" evidence="15">
    <location>
        <position position="190"/>
    </location>
    <ligand>
        <name>Fe cation</name>
        <dbReference type="ChEBI" id="CHEBI:24875"/>
        <note>catalytic</note>
    </ligand>
</feature>
<comment type="similarity">
    <text evidence="1">Belongs to the alkB family.</text>
</comment>
<evidence type="ECO:0000256" key="3">
    <source>
        <dbReference type="ARBA" id="ARBA00022763"/>
    </source>
</evidence>
<feature type="binding site" evidence="15">
    <location>
        <position position="136"/>
    </location>
    <ligand>
        <name>Fe cation</name>
        <dbReference type="ChEBI" id="CHEBI:24875"/>
        <note>catalytic</note>
    </ligand>
</feature>
<dbReference type="GO" id="GO:0006281">
    <property type="term" value="P:DNA repair"/>
    <property type="evidence" value="ECO:0007669"/>
    <property type="project" value="UniProtKB-KW"/>
</dbReference>
<keyword evidence="7" id="KW-0234">DNA repair</keyword>
<feature type="binding site" evidence="15">
    <location>
        <position position="134"/>
    </location>
    <ligand>
        <name>Fe cation</name>
        <dbReference type="ChEBI" id="CHEBI:24875"/>
        <note>catalytic</note>
    </ligand>
</feature>
<dbReference type="PANTHER" id="PTHR16557">
    <property type="entry name" value="ALKYLATED DNA REPAIR PROTEIN ALKB-RELATED"/>
    <property type="match status" value="1"/>
</dbReference>
<feature type="binding site" evidence="14">
    <location>
        <begin position="79"/>
        <end position="81"/>
    </location>
    <ligand>
        <name>substrate</name>
    </ligand>
</feature>
<evidence type="ECO:0000256" key="13">
    <source>
        <dbReference type="ARBA" id="ARBA00082512"/>
    </source>
</evidence>
<evidence type="ECO:0000256" key="7">
    <source>
        <dbReference type="ARBA" id="ARBA00023204"/>
    </source>
</evidence>
<dbReference type="EC" id="1.14.11.33" evidence="10"/>
<evidence type="ECO:0000313" key="17">
    <source>
        <dbReference type="EMBL" id="BBJ03318.1"/>
    </source>
</evidence>
<sequence>MTTDLFDFSDGEPWQEPVGEGVVVLRRFARNTAPDLMQAIGEVASKAPFRHMVTPGGHSMSAAMTCAGELGWVTDRSGYRYQSTDPESGLLWPEIPESFKELARNAAEAAGYRGFVPDACLINRYQRGARMGLHQDKDEQEFTWPIVSVSLGLPITFQFGGPRRSDKPVKIPLEHGDVVVWGGPARLFYHGVLTLKAGHHPLTGSCRYNLTFRRAGRMSLQPGDQQPGGKG</sequence>
<reference evidence="17" key="1">
    <citation type="submission" date="2019-03" db="EMBL/GenBank/DDBJ databases">
        <title>Whole genome analysis of nitrate-reducing bacteria Marinobacter hydrocarbonoclasticus YB03.</title>
        <authorList>
            <person name="Azam A.H."/>
            <person name="Yuk S.R."/>
            <person name="Kamarisima K."/>
            <person name="Miyanaga K."/>
            <person name="Tanji Y."/>
        </authorList>
    </citation>
    <scope>NUCLEOTIDE SEQUENCE</scope>
    <source>
        <strain evidence="17">YB03</strain>
    </source>
</reference>
<keyword evidence="6 15" id="KW-0408">Iron</keyword>
<comment type="function">
    <text evidence="9">Dioxygenase that repairs alkylated DNA and RNA containing 3-methylcytosine or 1-methyladenine by oxidative demethylation. Has highest activity towards 3-methylcytosine. Has lower activity towards alkylated DNA containing ethenoadenine, and no detectable activity towards 1-methylguanine or 3-methylthymine. Accepts double-stranded and single-stranded substrates. Requires molecular oxygen, alpha-ketoglutarate and iron. Provides extensive resistance to alkylating agents such as MMS and DMS (SN2 agents), but not to MMNG and MNU (SN1 agents).</text>
</comment>
<dbReference type="SUPFAM" id="SSF51197">
    <property type="entry name" value="Clavaminate synthase-like"/>
    <property type="match status" value="1"/>
</dbReference>
<evidence type="ECO:0000256" key="9">
    <source>
        <dbReference type="ARBA" id="ARBA00055649"/>
    </source>
</evidence>
<keyword evidence="5" id="KW-0560">Oxidoreductase</keyword>
<evidence type="ECO:0000256" key="6">
    <source>
        <dbReference type="ARBA" id="ARBA00023004"/>
    </source>
</evidence>
<feature type="binding site" evidence="14">
    <location>
        <position position="72"/>
    </location>
    <ligand>
        <name>substrate</name>
    </ligand>
</feature>
<evidence type="ECO:0000256" key="1">
    <source>
        <dbReference type="ARBA" id="ARBA00007879"/>
    </source>
</evidence>
<dbReference type="FunFam" id="2.60.120.590:FF:000005">
    <property type="entry name" value="Alpha-ketoglutarate-dependent dioxygenase AlkB"/>
    <property type="match status" value="1"/>
</dbReference>
<evidence type="ECO:0000259" key="16">
    <source>
        <dbReference type="PROSITE" id="PS51471"/>
    </source>
</evidence>
<gene>
    <name evidence="17" type="primary">alkB</name>
    <name evidence="17" type="ORF">YBY_11660</name>
</gene>
<protein>
    <recommendedName>
        <fullName evidence="11">Alpha-ketoglutarate-dependent dioxygenase AlkB</fullName>
        <ecNumber evidence="10">1.14.11.33</ecNumber>
    </recommendedName>
    <alternativeName>
        <fullName evidence="12">Alkylated DNA repair protein AlkB</fullName>
    </alternativeName>
    <alternativeName>
        <fullName evidence="13">DNA oxidative demethylase AlkB</fullName>
    </alternativeName>
</protein>
<evidence type="ECO:0000256" key="14">
    <source>
        <dbReference type="PIRSR" id="PIRSR604574-1"/>
    </source>
</evidence>
<feature type="binding site" evidence="14">
    <location>
        <position position="164"/>
    </location>
    <ligand>
        <name>substrate</name>
    </ligand>
</feature>
<dbReference type="InterPro" id="IPR027450">
    <property type="entry name" value="AlkB-like"/>
</dbReference>
<feature type="domain" description="Fe2OG dioxygenase" evidence="16">
    <location>
        <begin position="116"/>
        <end position="216"/>
    </location>
</feature>
<feature type="binding site" evidence="14">
    <location>
        <position position="138"/>
    </location>
    <ligand>
        <name>substrate</name>
    </ligand>
</feature>
<dbReference type="InterPro" id="IPR005123">
    <property type="entry name" value="Oxoglu/Fe-dep_dioxygenase_dom"/>
</dbReference>
<evidence type="ECO:0000256" key="10">
    <source>
        <dbReference type="ARBA" id="ARBA00066725"/>
    </source>
</evidence>
<name>A0A455WCX4_MARNT</name>
<dbReference type="AlphaFoldDB" id="A0A455WCX4"/>
<comment type="cofactor">
    <cofactor evidence="15">
        <name>Fe(2+)</name>
        <dbReference type="ChEBI" id="CHEBI:29033"/>
    </cofactor>
    <text evidence="15">Binds 1 Fe(2+) ion per subunit.</text>
</comment>
<evidence type="ECO:0000256" key="8">
    <source>
        <dbReference type="ARBA" id="ARBA00050106"/>
    </source>
</evidence>
<evidence type="ECO:0000256" key="15">
    <source>
        <dbReference type="PIRSR" id="PIRSR604574-2"/>
    </source>
</evidence>
<dbReference type="PROSITE" id="PS51471">
    <property type="entry name" value="FE2OG_OXY"/>
    <property type="match status" value="1"/>
</dbReference>
<dbReference type="Pfam" id="PF13532">
    <property type="entry name" value="2OG-FeII_Oxy_2"/>
    <property type="match status" value="1"/>
</dbReference>
<dbReference type="NCBIfam" id="NF011930">
    <property type="entry name" value="PRK15401.1"/>
    <property type="match status" value="1"/>
</dbReference>
<accession>A0A455WCX4</accession>
<comment type="catalytic activity">
    <reaction evidence="8">
        <text>a methylated nucleobase within DNA + 2-oxoglutarate + O2 = a nucleobase within DNA + formaldehyde + succinate + CO2</text>
        <dbReference type="Rhea" id="RHEA:30299"/>
        <dbReference type="Rhea" id="RHEA-COMP:12192"/>
        <dbReference type="Rhea" id="RHEA-COMP:12193"/>
        <dbReference type="ChEBI" id="CHEBI:15379"/>
        <dbReference type="ChEBI" id="CHEBI:16526"/>
        <dbReference type="ChEBI" id="CHEBI:16810"/>
        <dbReference type="ChEBI" id="CHEBI:16842"/>
        <dbReference type="ChEBI" id="CHEBI:30031"/>
        <dbReference type="ChEBI" id="CHEBI:32875"/>
        <dbReference type="ChEBI" id="CHEBI:64428"/>
        <dbReference type="EC" id="1.14.11.33"/>
    </reaction>
</comment>
<keyword evidence="4 17" id="KW-0223">Dioxygenase</keyword>
<keyword evidence="3" id="KW-0227">DNA damage</keyword>
<keyword evidence="2 15" id="KW-0479">Metal-binding</keyword>